<dbReference type="OrthoDB" id="1751331at2759"/>
<dbReference type="Pfam" id="PF04057">
    <property type="entry name" value="Rep-A_N"/>
    <property type="match status" value="1"/>
</dbReference>
<evidence type="ECO:0000259" key="2">
    <source>
        <dbReference type="Pfam" id="PF04057"/>
    </source>
</evidence>
<dbReference type="EMBL" id="SGPL01000036">
    <property type="protein sequence ID" value="THH19772.1"/>
    <property type="molecule type" value="Genomic_DNA"/>
</dbReference>
<dbReference type="Proteomes" id="UP000310158">
    <property type="component" value="Unassembled WGS sequence"/>
</dbReference>
<dbReference type="InterPro" id="IPR012340">
    <property type="entry name" value="NA-bd_OB-fold"/>
</dbReference>
<feature type="domain" description="Replication factor-A protein 1 N-terminal" evidence="2">
    <location>
        <begin position="22"/>
        <end position="112"/>
    </location>
</feature>
<evidence type="ECO:0000256" key="1">
    <source>
        <dbReference type="SAM" id="MobiDB-lite"/>
    </source>
</evidence>
<comment type="caution">
    <text evidence="3">The sequence shown here is derived from an EMBL/GenBank/DDBJ whole genome shotgun (WGS) entry which is preliminary data.</text>
</comment>
<dbReference type="GO" id="GO:0006260">
    <property type="term" value="P:DNA replication"/>
    <property type="evidence" value="ECO:0007669"/>
    <property type="project" value="InterPro"/>
</dbReference>
<dbReference type="InterPro" id="IPR007199">
    <property type="entry name" value="Rep_factor-A_N"/>
</dbReference>
<reference evidence="3 4" key="1">
    <citation type="submission" date="2019-02" db="EMBL/GenBank/DDBJ databases">
        <title>Genome sequencing of the rare red list fungi Bondarzewia mesenterica.</title>
        <authorList>
            <person name="Buettner E."/>
            <person name="Kellner H."/>
        </authorList>
    </citation>
    <scope>NUCLEOTIDE SEQUENCE [LARGE SCALE GENOMIC DNA]</scope>
    <source>
        <strain evidence="3 4">DSM 108281</strain>
    </source>
</reference>
<sequence>MLSIPQLTDGICQRLQLGDRDDQDLWASSPFVQFLNIKKVSTGSASTSSADRYRVIVSDGTHFMQVLLATQLNHLVEENLIGKNTIAQLEKFSCNVIQGKRLVVILSLRVVQKEAAKIGNPTVFGPDRTAGQAQAQADISAPPTELQQPTQYPVSYTSFSKISVETMSVEIQHHLFHLLNSILNAIEWGLGQ</sequence>
<accession>A0A4S4M3S2</accession>
<evidence type="ECO:0000313" key="3">
    <source>
        <dbReference type="EMBL" id="THH19772.1"/>
    </source>
</evidence>
<dbReference type="GO" id="GO:0005634">
    <property type="term" value="C:nucleus"/>
    <property type="evidence" value="ECO:0007669"/>
    <property type="project" value="InterPro"/>
</dbReference>
<dbReference type="Gene3D" id="2.40.50.140">
    <property type="entry name" value="Nucleic acid-binding proteins"/>
    <property type="match status" value="1"/>
</dbReference>
<name>A0A4S4M3S2_9AGAM</name>
<protein>
    <recommendedName>
        <fullName evidence="2">Replication factor-A protein 1 N-terminal domain-containing protein</fullName>
    </recommendedName>
</protein>
<dbReference type="SUPFAM" id="SSF50249">
    <property type="entry name" value="Nucleic acid-binding proteins"/>
    <property type="match status" value="1"/>
</dbReference>
<dbReference type="AlphaFoldDB" id="A0A4S4M3S2"/>
<organism evidence="3 4">
    <name type="scientific">Bondarzewia mesenterica</name>
    <dbReference type="NCBI Taxonomy" id="1095465"/>
    <lineage>
        <taxon>Eukaryota</taxon>
        <taxon>Fungi</taxon>
        <taxon>Dikarya</taxon>
        <taxon>Basidiomycota</taxon>
        <taxon>Agaricomycotina</taxon>
        <taxon>Agaricomycetes</taxon>
        <taxon>Russulales</taxon>
        <taxon>Bondarzewiaceae</taxon>
        <taxon>Bondarzewia</taxon>
    </lineage>
</organism>
<gene>
    <name evidence="3" type="ORF">EW146_g1445</name>
</gene>
<evidence type="ECO:0000313" key="4">
    <source>
        <dbReference type="Proteomes" id="UP000310158"/>
    </source>
</evidence>
<dbReference type="GO" id="GO:0003677">
    <property type="term" value="F:DNA binding"/>
    <property type="evidence" value="ECO:0007669"/>
    <property type="project" value="InterPro"/>
</dbReference>
<dbReference type="FunFam" id="2.40.50.140:FF:000117">
    <property type="entry name" value="Replication protein A subunit"/>
    <property type="match status" value="1"/>
</dbReference>
<feature type="region of interest" description="Disordered" evidence="1">
    <location>
        <begin position="122"/>
        <end position="149"/>
    </location>
</feature>
<keyword evidence="4" id="KW-1185">Reference proteome</keyword>
<dbReference type="CDD" id="cd04477">
    <property type="entry name" value="RPA1N"/>
    <property type="match status" value="1"/>
</dbReference>
<proteinExistence type="predicted"/>